<dbReference type="PRINTS" id="PR01333">
    <property type="entry name" value="2POREKCHANEL"/>
</dbReference>
<evidence type="ECO:0000313" key="12">
    <source>
        <dbReference type="EMBL" id="ROT71183.1"/>
    </source>
</evidence>
<sequence>MSMLFTGRYRSSSGGSNSYETLEEDIGEEALSSTSDLVNSTASADTACSTVFIRSVDSEKGRPAWRADLLAVLYIALYWCYLFSGAALFTQIEGPIEEEFILNLRRSRMAFLEDHPCITDDDLEKLIVDIIQANNRGVSAAKNVTSEPNWSFGQSFFFSSTIVTTIGYGHVHPLSEGGKIFCIIYAVIGIPMTFILLTALVERLLIPTTWLLYWLNSKLGHLYQPFNIRVFHLAIVGIISLTLFIVFPALIFAKLEPGWNFLDSLYYCFISLTTIGLGDYIPGDARDQPLRPLYKVCITGYLLLGLTFVMLLLHLYNDIPQLNLGLFLLRSADTTQADPERMRLSGTQGHTPKYTQHNDQPVRQSVKVVSRPVDSPSPEEDTTPVHAQMPPIIPGNQ</sequence>
<feature type="transmembrane region" description="Helical" evidence="10">
    <location>
        <begin position="152"/>
        <end position="171"/>
    </location>
</feature>
<keyword evidence="7 8" id="KW-0407">Ion channel</keyword>
<feature type="domain" description="Potassium channel" evidence="11">
    <location>
        <begin position="148"/>
        <end position="204"/>
    </location>
</feature>
<dbReference type="Proteomes" id="UP000283509">
    <property type="component" value="Unassembled WGS sequence"/>
</dbReference>
<dbReference type="PRINTS" id="PR01586">
    <property type="entry name" value="TWIKCHANNEL"/>
</dbReference>
<dbReference type="InterPro" id="IPR013099">
    <property type="entry name" value="K_chnl_dom"/>
</dbReference>
<name>A0A423T461_PENVA</name>
<evidence type="ECO:0000256" key="8">
    <source>
        <dbReference type="RuleBase" id="RU003857"/>
    </source>
</evidence>
<keyword evidence="6 10" id="KW-0472">Membrane</keyword>
<evidence type="ECO:0000256" key="10">
    <source>
        <dbReference type="SAM" id="Phobius"/>
    </source>
</evidence>
<evidence type="ECO:0000256" key="5">
    <source>
        <dbReference type="ARBA" id="ARBA00023065"/>
    </source>
</evidence>
<comment type="similarity">
    <text evidence="8">Belongs to the two pore domain potassium channel (TC 1.A.1.8) family.</text>
</comment>
<dbReference type="InterPro" id="IPR003280">
    <property type="entry name" value="2pore_dom_K_chnl"/>
</dbReference>
<dbReference type="GO" id="GO:0030322">
    <property type="term" value="P:stabilization of membrane potential"/>
    <property type="evidence" value="ECO:0007669"/>
    <property type="project" value="TreeGrafter"/>
</dbReference>
<dbReference type="PANTHER" id="PTHR11003">
    <property type="entry name" value="POTASSIUM CHANNEL, SUBFAMILY K"/>
    <property type="match status" value="1"/>
</dbReference>
<keyword evidence="13" id="KW-1185">Reference proteome</keyword>
<keyword evidence="5 8" id="KW-0406">Ion transport</keyword>
<evidence type="ECO:0000256" key="4">
    <source>
        <dbReference type="ARBA" id="ARBA00022989"/>
    </source>
</evidence>
<evidence type="ECO:0000256" key="1">
    <source>
        <dbReference type="ARBA" id="ARBA00004141"/>
    </source>
</evidence>
<dbReference type="PRINTS" id="PR01096">
    <property type="entry name" value="TWIK1CHANNEL"/>
</dbReference>
<dbReference type="STRING" id="6689.A0A423T461"/>
<dbReference type="InterPro" id="IPR001779">
    <property type="entry name" value="2pore_dom_K_chnl_TWIK1"/>
</dbReference>
<feature type="transmembrane region" description="Helical" evidence="10">
    <location>
        <begin position="264"/>
        <end position="281"/>
    </location>
</feature>
<dbReference type="OrthoDB" id="297496at2759"/>
<dbReference type="SUPFAM" id="SSF81324">
    <property type="entry name" value="Voltage-gated potassium channels"/>
    <property type="match status" value="2"/>
</dbReference>
<keyword evidence="4 10" id="KW-1133">Transmembrane helix</keyword>
<evidence type="ECO:0000256" key="9">
    <source>
        <dbReference type="SAM" id="MobiDB-lite"/>
    </source>
</evidence>
<dbReference type="AlphaFoldDB" id="A0A423T461"/>
<feature type="transmembrane region" description="Helical" evidence="10">
    <location>
        <begin position="226"/>
        <end position="252"/>
    </location>
</feature>
<gene>
    <name evidence="12" type="ORF">C7M84_010515</name>
</gene>
<comment type="caution">
    <text evidence="12">The sequence shown here is derived from an EMBL/GenBank/DDBJ whole genome shotgun (WGS) entry which is preliminary data.</text>
</comment>
<protein>
    <recommendedName>
        <fullName evidence="11">Potassium channel domain-containing protein</fullName>
    </recommendedName>
</protein>
<evidence type="ECO:0000256" key="2">
    <source>
        <dbReference type="ARBA" id="ARBA00022448"/>
    </source>
</evidence>
<dbReference type="EMBL" id="QCYY01002333">
    <property type="protein sequence ID" value="ROT71183.1"/>
    <property type="molecule type" value="Genomic_DNA"/>
</dbReference>
<dbReference type="GO" id="GO:0005886">
    <property type="term" value="C:plasma membrane"/>
    <property type="evidence" value="ECO:0007669"/>
    <property type="project" value="TreeGrafter"/>
</dbReference>
<evidence type="ECO:0000259" key="11">
    <source>
        <dbReference type="Pfam" id="PF07885"/>
    </source>
</evidence>
<keyword evidence="2 8" id="KW-0813">Transport</keyword>
<feature type="transmembrane region" description="Helical" evidence="10">
    <location>
        <begin position="293"/>
        <end position="316"/>
    </location>
</feature>
<evidence type="ECO:0000256" key="6">
    <source>
        <dbReference type="ARBA" id="ARBA00023136"/>
    </source>
</evidence>
<reference evidence="12 13" key="2">
    <citation type="submission" date="2019-01" db="EMBL/GenBank/DDBJ databases">
        <title>The decoding of complex shrimp genome reveals the adaptation for benthos swimmer, frequently molting mechanism and breeding impact on genome.</title>
        <authorList>
            <person name="Sun Y."/>
            <person name="Gao Y."/>
            <person name="Yu Y."/>
        </authorList>
    </citation>
    <scope>NUCLEOTIDE SEQUENCE [LARGE SCALE GENOMIC DNA]</scope>
    <source>
        <tissue evidence="12">Muscle</tissue>
    </source>
</reference>
<organism evidence="12 13">
    <name type="scientific">Penaeus vannamei</name>
    <name type="common">Whiteleg shrimp</name>
    <name type="synonym">Litopenaeus vannamei</name>
    <dbReference type="NCBI Taxonomy" id="6689"/>
    <lineage>
        <taxon>Eukaryota</taxon>
        <taxon>Metazoa</taxon>
        <taxon>Ecdysozoa</taxon>
        <taxon>Arthropoda</taxon>
        <taxon>Crustacea</taxon>
        <taxon>Multicrustacea</taxon>
        <taxon>Malacostraca</taxon>
        <taxon>Eumalacostraca</taxon>
        <taxon>Eucarida</taxon>
        <taxon>Decapoda</taxon>
        <taxon>Dendrobranchiata</taxon>
        <taxon>Penaeoidea</taxon>
        <taxon>Penaeidae</taxon>
        <taxon>Penaeus</taxon>
    </lineage>
</organism>
<dbReference type="Pfam" id="PF07885">
    <property type="entry name" value="Ion_trans_2"/>
    <property type="match status" value="2"/>
</dbReference>
<feature type="compositionally biased region" description="Low complexity" evidence="9">
    <location>
        <begin position="7"/>
        <end position="19"/>
    </location>
</feature>
<dbReference type="GO" id="GO:0015271">
    <property type="term" value="F:outward rectifier potassium channel activity"/>
    <property type="evidence" value="ECO:0007669"/>
    <property type="project" value="TreeGrafter"/>
</dbReference>
<reference evidence="12 13" key="1">
    <citation type="submission" date="2018-04" db="EMBL/GenBank/DDBJ databases">
        <authorList>
            <person name="Zhang X."/>
            <person name="Yuan J."/>
            <person name="Li F."/>
            <person name="Xiang J."/>
        </authorList>
    </citation>
    <scope>NUCLEOTIDE SEQUENCE [LARGE SCALE GENOMIC DNA]</scope>
    <source>
        <tissue evidence="12">Muscle</tissue>
    </source>
</reference>
<evidence type="ECO:0000313" key="13">
    <source>
        <dbReference type="Proteomes" id="UP000283509"/>
    </source>
</evidence>
<keyword evidence="3 8" id="KW-0812">Transmembrane</keyword>
<dbReference type="InterPro" id="IPR005408">
    <property type="entry name" value="2pore_dom_K_chnl_TWIK"/>
</dbReference>
<feature type="domain" description="Potassium channel" evidence="11">
    <location>
        <begin position="242"/>
        <end position="315"/>
    </location>
</feature>
<dbReference type="PANTHER" id="PTHR11003:SF249">
    <property type="entry name" value="TWO PORE POTASSIUM CHANNEL PROTEIN SUP-9"/>
    <property type="match status" value="1"/>
</dbReference>
<feature type="region of interest" description="Disordered" evidence="9">
    <location>
        <begin position="342"/>
        <end position="397"/>
    </location>
</feature>
<accession>A0A423T461</accession>
<dbReference type="GO" id="GO:0022841">
    <property type="term" value="F:potassium ion leak channel activity"/>
    <property type="evidence" value="ECO:0007669"/>
    <property type="project" value="TreeGrafter"/>
</dbReference>
<feature type="region of interest" description="Disordered" evidence="9">
    <location>
        <begin position="1"/>
        <end position="20"/>
    </location>
</feature>
<feature type="transmembrane region" description="Helical" evidence="10">
    <location>
        <begin position="183"/>
        <end position="206"/>
    </location>
</feature>
<dbReference type="Gene3D" id="1.10.287.70">
    <property type="match status" value="1"/>
</dbReference>
<evidence type="ECO:0000256" key="7">
    <source>
        <dbReference type="ARBA" id="ARBA00023303"/>
    </source>
</evidence>
<evidence type="ECO:0000256" key="3">
    <source>
        <dbReference type="ARBA" id="ARBA00022692"/>
    </source>
</evidence>
<proteinExistence type="inferred from homology"/>
<feature type="compositionally biased region" description="Polar residues" evidence="9">
    <location>
        <begin position="345"/>
        <end position="363"/>
    </location>
</feature>
<comment type="subcellular location">
    <subcellularLocation>
        <location evidence="1">Membrane</location>
        <topology evidence="1">Multi-pass membrane protein</topology>
    </subcellularLocation>
</comment>
<feature type="transmembrane region" description="Helical" evidence="10">
    <location>
        <begin position="69"/>
        <end position="89"/>
    </location>
</feature>